<dbReference type="SUPFAM" id="SSF55846">
    <property type="entry name" value="N-acetylmuramoyl-L-alanine amidase-like"/>
    <property type="match status" value="1"/>
</dbReference>
<dbReference type="AlphaFoldDB" id="A0A3B0M2G7"/>
<dbReference type="InterPro" id="IPR036366">
    <property type="entry name" value="PGBDSf"/>
</dbReference>
<dbReference type="SMART" id="SM00644">
    <property type="entry name" value="Ami_2"/>
    <property type="match status" value="1"/>
</dbReference>
<dbReference type="Gene3D" id="1.10.101.10">
    <property type="entry name" value="PGBD-like superfamily/PGBD"/>
    <property type="match status" value="1"/>
</dbReference>
<dbReference type="PANTHER" id="PTHR30417">
    <property type="entry name" value="N-ACETYLMURAMOYL-L-ALANINE AMIDASE AMID"/>
    <property type="match status" value="1"/>
</dbReference>
<dbReference type="PANTHER" id="PTHR30417:SF1">
    <property type="entry name" value="N-ACETYLMURAMOYL-L-ALANINE AMIDASE AMID"/>
    <property type="match status" value="1"/>
</dbReference>
<sequence length="295" mass="33568">MTSNTFVRVGIKHLYGYDMRKLFMMLLVLMIVGCSSKTPIVDRGNYYIDKSFSSISQDDRVKFLIFHYTAVNDDRSLQVLTQAKVSAHYLIPSIPKIKNDKPVIYNFVPEDKRAWHAGLSNWNGRLNLNDSSIGVEIVNKGFTEDMLGDKVWYPFNEQQISAIIVLAKDIIKRYNITPDNVLAHSDIAPLRKYDPGKLFPWKCLAELGIGAWPDEMTVKKYLAGRSAYAPASVSVVQKYLQKYGYDKIPQLGELDEETRRTISAFQLHFRPADISGNADAETEAIARTLVEKYRS</sequence>
<evidence type="ECO:0000256" key="4">
    <source>
        <dbReference type="ARBA" id="ARBA00022801"/>
    </source>
</evidence>
<evidence type="ECO:0000256" key="5">
    <source>
        <dbReference type="ARBA" id="ARBA00023316"/>
    </source>
</evidence>
<dbReference type="InterPro" id="IPR002502">
    <property type="entry name" value="Amidase_domain"/>
</dbReference>
<dbReference type="FunFam" id="3.40.80.10:FF:000003">
    <property type="entry name" value="N-acetylmuramoyl-L-alanine amidase"/>
    <property type="match status" value="1"/>
</dbReference>
<dbReference type="CDD" id="cd06583">
    <property type="entry name" value="PGRP"/>
    <property type="match status" value="1"/>
</dbReference>
<keyword evidence="5" id="KW-0961">Cell wall biogenesis/degradation</keyword>
<dbReference type="EMBL" id="UFQR01000010">
    <property type="protein sequence ID" value="SSW96150.1"/>
    <property type="molecule type" value="Genomic_DNA"/>
</dbReference>
<dbReference type="InterPro" id="IPR051206">
    <property type="entry name" value="NAMLAA_amidase_2"/>
</dbReference>
<organism evidence="7">
    <name type="scientific">Arsenophonus endosymbiont of Trialeurodes vaporariorum</name>
    <dbReference type="NCBI Taxonomy" id="235567"/>
    <lineage>
        <taxon>Bacteria</taxon>
        <taxon>Pseudomonadati</taxon>
        <taxon>Pseudomonadota</taxon>
        <taxon>Gammaproteobacteria</taxon>
        <taxon>Enterobacterales</taxon>
        <taxon>Morganellaceae</taxon>
        <taxon>Arsenophonus</taxon>
    </lineage>
</organism>
<accession>A0A3B0M2G7</accession>
<evidence type="ECO:0000313" key="7">
    <source>
        <dbReference type="EMBL" id="SSW96150.1"/>
    </source>
</evidence>
<dbReference type="GO" id="GO:0008745">
    <property type="term" value="F:N-acetylmuramoyl-L-alanine amidase activity"/>
    <property type="evidence" value="ECO:0007669"/>
    <property type="project" value="UniProtKB-EC"/>
</dbReference>
<dbReference type="SUPFAM" id="SSF47090">
    <property type="entry name" value="PGBD-like"/>
    <property type="match status" value="1"/>
</dbReference>
<dbReference type="GO" id="GO:0019867">
    <property type="term" value="C:outer membrane"/>
    <property type="evidence" value="ECO:0007669"/>
    <property type="project" value="TreeGrafter"/>
</dbReference>
<reference evidence="7" key="1">
    <citation type="submission" date="2018-04" db="EMBL/GenBank/DDBJ databases">
        <authorList>
            <person name="Go L.Y."/>
            <person name="Mitchell J.A."/>
        </authorList>
    </citation>
    <scope>NUCLEOTIDE SEQUENCE</scope>
    <source>
        <strain evidence="7">ARTV</strain>
    </source>
</reference>
<dbReference type="GO" id="GO:0009253">
    <property type="term" value="P:peptidoglycan catabolic process"/>
    <property type="evidence" value="ECO:0007669"/>
    <property type="project" value="InterPro"/>
</dbReference>
<protein>
    <recommendedName>
        <fullName evidence="3">N-acetylmuramoyl-L-alanine amidase</fullName>
        <ecNumber evidence="3">3.5.1.28</ecNumber>
    </recommendedName>
</protein>
<feature type="domain" description="N-acetylmuramoyl-L-alanine amidase" evidence="6">
    <location>
        <begin position="49"/>
        <end position="196"/>
    </location>
</feature>
<dbReference type="InterPro" id="IPR036365">
    <property type="entry name" value="PGBD-like_sf"/>
</dbReference>
<dbReference type="Pfam" id="PF01510">
    <property type="entry name" value="Amidase_2"/>
    <property type="match status" value="1"/>
</dbReference>
<name>A0A3B0M2G7_9GAMM</name>
<dbReference type="GO" id="GO:0009254">
    <property type="term" value="P:peptidoglycan turnover"/>
    <property type="evidence" value="ECO:0007669"/>
    <property type="project" value="TreeGrafter"/>
</dbReference>
<dbReference type="GO" id="GO:0071555">
    <property type="term" value="P:cell wall organization"/>
    <property type="evidence" value="ECO:0007669"/>
    <property type="project" value="UniProtKB-KW"/>
</dbReference>
<dbReference type="InterPro" id="IPR002477">
    <property type="entry name" value="Peptidoglycan-bd-like"/>
</dbReference>
<dbReference type="Pfam" id="PF01471">
    <property type="entry name" value="PG_binding_1"/>
    <property type="match status" value="1"/>
</dbReference>
<dbReference type="InterPro" id="IPR036505">
    <property type="entry name" value="Amidase/PGRP_sf"/>
</dbReference>
<comment type="catalytic activity">
    <reaction evidence="1">
        <text>Hydrolyzes the link between N-acetylmuramoyl residues and L-amino acid residues in certain cell-wall glycopeptides.</text>
        <dbReference type="EC" id="3.5.1.28"/>
    </reaction>
</comment>
<evidence type="ECO:0000256" key="1">
    <source>
        <dbReference type="ARBA" id="ARBA00001561"/>
    </source>
</evidence>
<comment type="similarity">
    <text evidence="2">Belongs to the N-acetylmuramoyl-L-alanine amidase 2 family.</text>
</comment>
<proteinExistence type="inferred from homology"/>
<evidence type="ECO:0000256" key="3">
    <source>
        <dbReference type="ARBA" id="ARBA00011901"/>
    </source>
</evidence>
<keyword evidence="4 7" id="KW-0378">Hydrolase</keyword>
<gene>
    <name evidence="7" type="primary">amiD_2</name>
    <name evidence="7" type="ORF">ARTV_2411</name>
</gene>
<dbReference type="EC" id="3.5.1.28" evidence="3"/>
<evidence type="ECO:0000259" key="6">
    <source>
        <dbReference type="SMART" id="SM00644"/>
    </source>
</evidence>
<dbReference type="Gene3D" id="3.40.80.10">
    <property type="entry name" value="Peptidoglycan recognition protein-like"/>
    <property type="match status" value="1"/>
</dbReference>
<evidence type="ECO:0000256" key="2">
    <source>
        <dbReference type="ARBA" id="ARBA00007553"/>
    </source>
</evidence>